<dbReference type="PRINTS" id="PR00035">
    <property type="entry name" value="HTHGNTR"/>
</dbReference>
<evidence type="ECO:0000259" key="4">
    <source>
        <dbReference type="PROSITE" id="PS50949"/>
    </source>
</evidence>
<dbReference type="PROSITE" id="PS50949">
    <property type="entry name" value="HTH_GNTR"/>
    <property type="match status" value="1"/>
</dbReference>
<dbReference type="Pfam" id="PF07729">
    <property type="entry name" value="FCD"/>
    <property type="match status" value="1"/>
</dbReference>
<evidence type="ECO:0000313" key="5">
    <source>
        <dbReference type="EMBL" id="PWS35359.1"/>
    </source>
</evidence>
<keyword evidence="3" id="KW-0804">Transcription</keyword>
<evidence type="ECO:0000313" key="6">
    <source>
        <dbReference type="Proteomes" id="UP000245765"/>
    </source>
</evidence>
<organism evidence="5 6">
    <name type="scientific">Falsiroseomonas bella</name>
    <dbReference type="NCBI Taxonomy" id="2184016"/>
    <lineage>
        <taxon>Bacteria</taxon>
        <taxon>Pseudomonadati</taxon>
        <taxon>Pseudomonadota</taxon>
        <taxon>Alphaproteobacteria</taxon>
        <taxon>Acetobacterales</taxon>
        <taxon>Roseomonadaceae</taxon>
        <taxon>Falsiroseomonas</taxon>
    </lineage>
</organism>
<proteinExistence type="predicted"/>
<evidence type="ECO:0000256" key="2">
    <source>
        <dbReference type="ARBA" id="ARBA00023125"/>
    </source>
</evidence>
<sequence length="239" mass="26019">MHGARGPGRVRRRSGECMATAWEQAYLTLRRRLADGTYPPGSHLREEELAAQLGVSRTPVREALRRLDAEGWLRVVPNQGAFAAEWSPHDIEEIFDLRALLEAHAAERAATAPDRRPLATMEEACEAAEAALPGGDVAALEAISDANVRFHQALWEMSGQTRCRAILASLAVSPMMLRNFRNFDAAGLRRSLDQHREMVAAIAAGNAAWARAVMAAHVQAGRAVFLAAMTHGRVGRQAA</sequence>
<dbReference type="Pfam" id="PF00392">
    <property type="entry name" value="GntR"/>
    <property type="match status" value="1"/>
</dbReference>
<name>A0A317FBQ6_9PROT</name>
<reference evidence="6" key="1">
    <citation type="submission" date="2018-05" db="EMBL/GenBank/DDBJ databases">
        <authorList>
            <person name="Du Z."/>
            <person name="Wang X."/>
        </authorList>
    </citation>
    <scope>NUCLEOTIDE SEQUENCE [LARGE SCALE GENOMIC DNA]</scope>
    <source>
        <strain evidence="6">CQN31</strain>
    </source>
</reference>
<dbReference type="CDD" id="cd07377">
    <property type="entry name" value="WHTH_GntR"/>
    <property type="match status" value="1"/>
</dbReference>
<comment type="caution">
    <text evidence="5">The sequence shown here is derived from an EMBL/GenBank/DDBJ whole genome shotgun (WGS) entry which is preliminary data.</text>
</comment>
<accession>A0A317FBQ6</accession>
<dbReference type="Gene3D" id="1.20.120.530">
    <property type="entry name" value="GntR ligand-binding domain-like"/>
    <property type="match status" value="1"/>
</dbReference>
<dbReference type="GO" id="GO:0003677">
    <property type="term" value="F:DNA binding"/>
    <property type="evidence" value="ECO:0007669"/>
    <property type="project" value="UniProtKB-KW"/>
</dbReference>
<dbReference type="SMART" id="SM00895">
    <property type="entry name" value="FCD"/>
    <property type="match status" value="1"/>
</dbReference>
<dbReference type="Gene3D" id="1.10.10.10">
    <property type="entry name" value="Winged helix-like DNA-binding domain superfamily/Winged helix DNA-binding domain"/>
    <property type="match status" value="1"/>
</dbReference>
<keyword evidence="1" id="KW-0805">Transcription regulation</keyword>
<feature type="domain" description="HTH gntR-type" evidence="4">
    <location>
        <begin position="19"/>
        <end position="86"/>
    </location>
</feature>
<dbReference type="SUPFAM" id="SSF46785">
    <property type="entry name" value="Winged helix' DNA-binding domain"/>
    <property type="match status" value="1"/>
</dbReference>
<dbReference type="EMBL" id="QGNA01000004">
    <property type="protein sequence ID" value="PWS35359.1"/>
    <property type="molecule type" value="Genomic_DNA"/>
</dbReference>
<evidence type="ECO:0000256" key="1">
    <source>
        <dbReference type="ARBA" id="ARBA00023015"/>
    </source>
</evidence>
<dbReference type="PANTHER" id="PTHR43537">
    <property type="entry name" value="TRANSCRIPTIONAL REGULATOR, GNTR FAMILY"/>
    <property type="match status" value="1"/>
</dbReference>
<dbReference type="InterPro" id="IPR000524">
    <property type="entry name" value="Tscrpt_reg_HTH_GntR"/>
</dbReference>
<keyword evidence="2" id="KW-0238">DNA-binding</keyword>
<dbReference type="GO" id="GO:0003700">
    <property type="term" value="F:DNA-binding transcription factor activity"/>
    <property type="evidence" value="ECO:0007669"/>
    <property type="project" value="InterPro"/>
</dbReference>
<dbReference type="InterPro" id="IPR008920">
    <property type="entry name" value="TF_FadR/GntR_C"/>
</dbReference>
<evidence type="ECO:0000256" key="3">
    <source>
        <dbReference type="ARBA" id="ARBA00023163"/>
    </source>
</evidence>
<dbReference type="SMART" id="SM00345">
    <property type="entry name" value="HTH_GNTR"/>
    <property type="match status" value="1"/>
</dbReference>
<dbReference type="InterPro" id="IPR036388">
    <property type="entry name" value="WH-like_DNA-bd_sf"/>
</dbReference>
<protein>
    <submittedName>
        <fullName evidence="5">GntR family transcriptional regulator</fullName>
    </submittedName>
</protein>
<dbReference type="AlphaFoldDB" id="A0A317FBQ6"/>
<dbReference type="Proteomes" id="UP000245765">
    <property type="component" value="Unassembled WGS sequence"/>
</dbReference>
<dbReference type="SUPFAM" id="SSF48008">
    <property type="entry name" value="GntR ligand-binding domain-like"/>
    <property type="match status" value="1"/>
</dbReference>
<gene>
    <name evidence="5" type="ORF">DFH01_17180</name>
</gene>
<keyword evidence="6" id="KW-1185">Reference proteome</keyword>
<dbReference type="InterPro" id="IPR011711">
    <property type="entry name" value="GntR_C"/>
</dbReference>
<dbReference type="PANTHER" id="PTHR43537:SF24">
    <property type="entry name" value="GLUCONATE OPERON TRANSCRIPTIONAL REPRESSOR"/>
    <property type="match status" value="1"/>
</dbReference>
<dbReference type="InterPro" id="IPR036390">
    <property type="entry name" value="WH_DNA-bd_sf"/>
</dbReference>